<sequence length="131" mass="13721">MILVLIAEIVSALVALALVVAMVVSWVRSAREKRAARSAPPSDKRRARHRTLSMILVAAVIVHGACATVYASGANPLAYAFGWAALALLVASGACMMPPLRSKLAHASTWHNGLFVAALAFIVAHAVAGRL</sequence>
<accession>A0A6L7IPB9</accession>
<name>A0A6L7IPB9_9ACTN</name>
<evidence type="ECO:0000313" key="2">
    <source>
        <dbReference type="Proteomes" id="UP000478463"/>
    </source>
</evidence>
<dbReference type="AlphaFoldDB" id="A0A6L7IPB9"/>
<organism evidence="1 2">
    <name type="scientific">Eggerthella guodeyinii</name>
    <dbReference type="NCBI Taxonomy" id="2690837"/>
    <lineage>
        <taxon>Bacteria</taxon>
        <taxon>Bacillati</taxon>
        <taxon>Actinomycetota</taxon>
        <taxon>Coriobacteriia</taxon>
        <taxon>Eggerthellales</taxon>
        <taxon>Eggerthellaceae</taxon>
        <taxon>Eggerthella</taxon>
    </lineage>
</organism>
<evidence type="ECO:0000313" key="1">
    <source>
        <dbReference type="EMBL" id="QOS67889.1"/>
    </source>
</evidence>
<dbReference type="KEGG" id="egd:GS424_015500"/>
<gene>
    <name evidence="1" type="ORF">GS424_015500</name>
</gene>
<dbReference type="RefSeq" id="WP_160941353.1">
    <property type="nucleotide sequence ID" value="NZ_CP063310.1"/>
</dbReference>
<proteinExistence type="predicted"/>
<dbReference type="Proteomes" id="UP000478463">
    <property type="component" value="Chromosome"/>
</dbReference>
<reference evidence="1 2" key="1">
    <citation type="submission" date="2020-10" db="EMBL/GenBank/DDBJ databases">
        <title>Eggerthella sp. nov., isolated from human feces.</title>
        <authorList>
            <person name="Yajun G."/>
        </authorList>
    </citation>
    <scope>NUCLEOTIDE SEQUENCE [LARGE SCALE GENOMIC DNA]</scope>
    <source>
        <strain evidence="1 2">HF-1101</strain>
    </source>
</reference>
<dbReference type="Gene3D" id="1.20.950.20">
    <property type="entry name" value="Transmembrane di-heme cytochromes, Chain C"/>
    <property type="match status" value="1"/>
</dbReference>
<protein>
    <submittedName>
        <fullName evidence="1">Uncharacterized protein</fullName>
    </submittedName>
</protein>
<dbReference type="EMBL" id="CP063310">
    <property type="protein sequence ID" value="QOS67889.1"/>
    <property type="molecule type" value="Genomic_DNA"/>
</dbReference>